<accession>A0A381ZCF7</accession>
<feature type="domain" description="HMG box" evidence="1">
    <location>
        <begin position="43"/>
        <end position="95"/>
    </location>
</feature>
<dbReference type="InterPro" id="IPR009071">
    <property type="entry name" value="HMG_box_dom"/>
</dbReference>
<sequence length="222" mass="27129">MKLFKKEIIIAIKLYIKEFSEQNFPDIDKEEFFDLYLSKYSKNKKKKTAYMMFVKEMHKEYDEKEKFDKIKFTEKAKLIGNKWCNLPDIEKEKYEFIADNNNMTEHDVNNDNICTWINEKNNKKCLKDIYDNEYNFCKKHFKIFLKKKTFLERNKEKQNQIKFDNYKNSEVQEILHNNSTIYSDIYNRIYTLDEQNNASCIGEIDENDIILFDIKNKFHNEK</sequence>
<name>A0A381ZCF7_9ZZZZ</name>
<dbReference type="SUPFAM" id="SSF47095">
    <property type="entry name" value="HMG-box"/>
    <property type="match status" value="1"/>
</dbReference>
<protein>
    <recommendedName>
        <fullName evidence="1">HMG box domain-containing protein</fullName>
    </recommendedName>
</protein>
<gene>
    <name evidence="2" type="ORF">METZ01_LOCUS139291</name>
</gene>
<dbReference type="InterPro" id="IPR036910">
    <property type="entry name" value="HMG_box_dom_sf"/>
</dbReference>
<dbReference type="AlphaFoldDB" id="A0A381ZCF7"/>
<organism evidence="2">
    <name type="scientific">marine metagenome</name>
    <dbReference type="NCBI Taxonomy" id="408172"/>
    <lineage>
        <taxon>unclassified sequences</taxon>
        <taxon>metagenomes</taxon>
        <taxon>ecological metagenomes</taxon>
    </lineage>
</organism>
<reference evidence="2" key="1">
    <citation type="submission" date="2018-05" db="EMBL/GenBank/DDBJ databases">
        <authorList>
            <person name="Lanie J.A."/>
            <person name="Ng W.-L."/>
            <person name="Kazmierczak K.M."/>
            <person name="Andrzejewski T.M."/>
            <person name="Davidsen T.M."/>
            <person name="Wayne K.J."/>
            <person name="Tettelin H."/>
            <person name="Glass J.I."/>
            <person name="Rusch D."/>
            <person name="Podicherti R."/>
            <person name="Tsui H.-C.T."/>
            <person name="Winkler M.E."/>
        </authorList>
    </citation>
    <scope>NUCLEOTIDE SEQUENCE</scope>
</reference>
<evidence type="ECO:0000259" key="1">
    <source>
        <dbReference type="PROSITE" id="PS50118"/>
    </source>
</evidence>
<dbReference type="EMBL" id="UINC01020629">
    <property type="protein sequence ID" value="SVA86437.1"/>
    <property type="molecule type" value="Genomic_DNA"/>
</dbReference>
<dbReference type="CDD" id="cd00084">
    <property type="entry name" value="HMG-box_SF"/>
    <property type="match status" value="1"/>
</dbReference>
<dbReference type="Gene3D" id="1.10.30.10">
    <property type="entry name" value="High mobility group box domain"/>
    <property type="match status" value="1"/>
</dbReference>
<dbReference type="Pfam" id="PF09011">
    <property type="entry name" value="HMG_box_2"/>
    <property type="match status" value="1"/>
</dbReference>
<proteinExistence type="predicted"/>
<dbReference type="PROSITE" id="PS50118">
    <property type="entry name" value="HMG_BOX_2"/>
    <property type="match status" value="1"/>
</dbReference>
<evidence type="ECO:0000313" key="2">
    <source>
        <dbReference type="EMBL" id="SVA86437.1"/>
    </source>
</evidence>